<gene>
    <name evidence="1" type="ORF">SAMN04488238_102144</name>
</gene>
<name>A0A1H2TR22_9RHOB</name>
<dbReference type="Proteomes" id="UP000198539">
    <property type="component" value="Unassembled WGS sequence"/>
</dbReference>
<keyword evidence="2" id="KW-1185">Reference proteome</keyword>
<organism evidence="1 2">
    <name type="scientific">Roseicitreum antarcticum</name>
    <dbReference type="NCBI Taxonomy" id="564137"/>
    <lineage>
        <taxon>Bacteria</taxon>
        <taxon>Pseudomonadati</taxon>
        <taxon>Pseudomonadota</taxon>
        <taxon>Alphaproteobacteria</taxon>
        <taxon>Rhodobacterales</taxon>
        <taxon>Paracoccaceae</taxon>
        <taxon>Roseicitreum</taxon>
    </lineage>
</organism>
<evidence type="ECO:0000313" key="2">
    <source>
        <dbReference type="Proteomes" id="UP000198539"/>
    </source>
</evidence>
<accession>A0A1H2TR22</accession>
<proteinExistence type="predicted"/>
<dbReference type="STRING" id="564137.SAMN04488238_102144"/>
<dbReference type="EMBL" id="FNOM01000002">
    <property type="protein sequence ID" value="SDW46340.1"/>
    <property type="molecule type" value="Genomic_DNA"/>
</dbReference>
<dbReference type="RefSeq" id="WP_092885663.1">
    <property type="nucleotide sequence ID" value="NZ_CP061498.1"/>
</dbReference>
<evidence type="ECO:0000313" key="1">
    <source>
        <dbReference type="EMBL" id="SDW46340.1"/>
    </source>
</evidence>
<sequence length="62" mass="6631">MEKTVTIVTDCERTAPNARDAAAKACALPEAPLPMPLQNLSPADAPWLSVTRVPRPPLLVQP</sequence>
<reference evidence="1 2" key="1">
    <citation type="submission" date="2016-10" db="EMBL/GenBank/DDBJ databases">
        <authorList>
            <person name="de Groot N.N."/>
        </authorList>
    </citation>
    <scope>NUCLEOTIDE SEQUENCE [LARGE SCALE GENOMIC DNA]</scope>
    <source>
        <strain evidence="1 2">CGMCC 1.8894</strain>
    </source>
</reference>
<dbReference type="AlphaFoldDB" id="A0A1H2TR22"/>
<protein>
    <submittedName>
        <fullName evidence="1">Uncharacterized protein</fullName>
    </submittedName>
</protein>